<evidence type="ECO:0000256" key="1">
    <source>
        <dbReference type="ARBA" id="ARBA00000306"/>
    </source>
</evidence>
<evidence type="ECO:0000256" key="8">
    <source>
        <dbReference type="ARBA" id="ARBA00061780"/>
    </source>
</evidence>
<evidence type="ECO:0000256" key="9">
    <source>
        <dbReference type="PIRSR" id="PIRSR600246-1"/>
    </source>
</evidence>
<evidence type="ECO:0000313" key="13">
    <source>
        <dbReference type="EMBL" id="CAD7090678.1"/>
    </source>
</evidence>
<dbReference type="Pfam" id="PF01112">
    <property type="entry name" value="Asparaginase_2"/>
    <property type="match status" value="1"/>
</dbReference>
<keyword evidence="12" id="KW-0732">Signal</keyword>
<evidence type="ECO:0000256" key="2">
    <source>
        <dbReference type="ARBA" id="ARBA00010872"/>
    </source>
</evidence>
<dbReference type="InterPro" id="IPR033844">
    <property type="entry name" value="ASRGL1_meta"/>
</dbReference>
<dbReference type="SUPFAM" id="SSF56235">
    <property type="entry name" value="N-terminal nucleophile aminohydrolases (Ntn hydrolases)"/>
    <property type="match status" value="1"/>
</dbReference>
<feature type="signal peptide" evidence="12">
    <location>
        <begin position="1"/>
        <end position="19"/>
    </location>
</feature>
<feature type="site" description="Cleavage; by autolysis" evidence="11">
    <location>
        <begin position="197"/>
        <end position="198"/>
    </location>
</feature>
<dbReference type="InParanoid" id="A0A7R8Z057"/>
<dbReference type="InterPro" id="IPR000246">
    <property type="entry name" value="Peptidase_T2"/>
</dbReference>
<dbReference type="PANTHER" id="PTHR10188:SF41">
    <property type="entry name" value="ISOASPARTYL PEPTIDASE_L-ASPARAGINASE"/>
    <property type="match status" value="1"/>
</dbReference>
<evidence type="ECO:0000256" key="12">
    <source>
        <dbReference type="SAM" id="SignalP"/>
    </source>
</evidence>
<evidence type="ECO:0000313" key="14">
    <source>
        <dbReference type="Proteomes" id="UP000594454"/>
    </source>
</evidence>
<evidence type="ECO:0000256" key="4">
    <source>
        <dbReference type="ARBA" id="ARBA00022801"/>
    </source>
</evidence>
<feature type="chain" id="PRO_5030825079" evidence="12">
    <location>
        <begin position="20"/>
        <end position="341"/>
    </location>
</feature>
<evidence type="ECO:0000256" key="10">
    <source>
        <dbReference type="PIRSR" id="PIRSR600246-2"/>
    </source>
</evidence>
<evidence type="ECO:0000256" key="3">
    <source>
        <dbReference type="ARBA" id="ARBA00022670"/>
    </source>
</evidence>
<dbReference type="GO" id="GO:0008798">
    <property type="term" value="F:beta-aspartyl-peptidase activity"/>
    <property type="evidence" value="ECO:0007669"/>
    <property type="project" value="UniProtKB-EC"/>
</dbReference>
<comment type="catalytic activity">
    <reaction evidence="1">
        <text>Cleavage of a beta-linked Asp residue from the N-terminus of a polypeptide.</text>
        <dbReference type="EC" id="3.4.19.5"/>
    </reaction>
</comment>
<dbReference type="AlphaFoldDB" id="A0A7R8Z057"/>
<evidence type="ECO:0000256" key="7">
    <source>
        <dbReference type="ARBA" id="ARBA00054922"/>
    </source>
</evidence>
<comment type="function">
    <text evidence="7">Has both L-asparaginase and beta-aspartyl peptidase activity. Does not have aspartylglucosaminidase activity and is inactive toward GlcNAc-L-Asn. Likewise, has no activity toward glutamine.</text>
</comment>
<keyword evidence="14" id="KW-1185">Reference proteome</keyword>
<dbReference type="OMA" id="MGIIMVD"/>
<comment type="subunit">
    <text evidence="8">Heterodimer of an alpha and beta chain produced by autocleavage.</text>
</comment>
<feature type="active site" description="Nucleophile" evidence="9">
    <location>
        <position position="198"/>
    </location>
</feature>
<dbReference type="GO" id="GO:0004067">
    <property type="term" value="F:asparaginase activity"/>
    <property type="evidence" value="ECO:0007669"/>
    <property type="project" value="UniProtKB-EC"/>
</dbReference>
<evidence type="ECO:0000256" key="5">
    <source>
        <dbReference type="ARBA" id="ARBA00022813"/>
    </source>
</evidence>
<organism evidence="13 14">
    <name type="scientific">Hermetia illucens</name>
    <name type="common">Black soldier fly</name>
    <dbReference type="NCBI Taxonomy" id="343691"/>
    <lineage>
        <taxon>Eukaryota</taxon>
        <taxon>Metazoa</taxon>
        <taxon>Ecdysozoa</taxon>
        <taxon>Arthropoda</taxon>
        <taxon>Hexapoda</taxon>
        <taxon>Insecta</taxon>
        <taxon>Pterygota</taxon>
        <taxon>Neoptera</taxon>
        <taxon>Endopterygota</taxon>
        <taxon>Diptera</taxon>
        <taxon>Brachycera</taxon>
        <taxon>Stratiomyomorpha</taxon>
        <taxon>Stratiomyidae</taxon>
        <taxon>Hermetiinae</taxon>
        <taxon>Hermetia</taxon>
    </lineage>
</organism>
<dbReference type="PANTHER" id="PTHR10188">
    <property type="entry name" value="L-ASPARAGINASE"/>
    <property type="match status" value="1"/>
</dbReference>
<dbReference type="CDD" id="cd04702">
    <property type="entry name" value="ASRGL1_like"/>
    <property type="match status" value="1"/>
</dbReference>
<keyword evidence="3" id="KW-0645">Protease</keyword>
<protein>
    <submittedName>
        <fullName evidence="13">Uncharacterized protein</fullName>
    </submittedName>
</protein>
<dbReference type="Gene3D" id="3.60.20.30">
    <property type="entry name" value="(Glycosyl)asparaginase"/>
    <property type="match status" value="1"/>
</dbReference>
<dbReference type="Proteomes" id="UP000594454">
    <property type="component" value="Chromosome 5"/>
</dbReference>
<proteinExistence type="inferred from homology"/>
<evidence type="ECO:0000256" key="6">
    <source>
        <dbReference type="ARBA" id="ARBA00049366"/>
    </source>
</evidence>
<dbReference type="EMBL" id="LR899013">
    <property type="protein sequence ID" value="CAD7090678.1"/>
    <property type="molecule type" value="Genomic_DNA"/>
</dbReference>
<accession>A0A7R8Z057</accession>
<dbReference type="GO" id="GO:0006508">
    <property type="term" value="P:proteolysis"/>
    <property type="evidence" value="ECO:0007669"/>
    <property type="project" value="UniProtKB-KW"/>
</dbReference>
<dbReference type="GO" id="GO:0005737">
    <property type="term" value="C:cytoplasm"/>
    <property type="evidence" value="ECO:0007669"/>
    <property type="project" value="TreeGrafter"/>
</dbReference>
<reference evidence="13 14" key="1">
    <citation type="submission" date="2020-11" db="EMBL/GenBank/DDBJ databases">
        <authorList>
            <person name="Wallbank WR R."/>
            <person name="Pardo Diaz C."/>
            <person name="Kozak K."/>
            <person name="Martin S."/>
            <person name="Jiggins C."/>
            <person name="Moest M."/>
            <person name="Warren A I."/>
            <person name="Generalovic N T."/>
            <person name="Byers J.R.P. K."/>
            <person name="Montejo-Kovacevich G."/>
            <person name="Yen C E."/>
        </authorList>
    </citation>
    <scope>NUCLEOTIDE SEQUENCE [LARGE SCALE GENOMIC DNA]</scope>
</reference>
<comment type="similarity">
    <text evidence="2">Belongs to the Ntn-hydrolase family.</text>
</comment>
<dbReference type="GO" id="GO:0033345">
    <property type="term" value="P:L-asparagine catabolic process via L-aspartate"/>
    <property type="evidence" value="ECO:0007669"/>
    <property type="project" value="TreeGrafter"/>
</dbReference>
<dbReference type="FunFam" id="3.60.20.30:FF:000001">
    <property type="entry name" value="Isoaspartyl peptidase/L-asparaginase"/>
    <property type="match status" value="1"/>
</dbReference>
<keyword evidence="5" id="KW-0068">Autocatalytic cleavage</keyword>
<name>A0A7R8Z057_HERIL</name>
<evidence type="ECO:0000256" key="11">
    <source>
        <dbReference type="PIRSR" id="PIRSR600246-3"/>
    </source>
</evidence>
<feature type="binding site" evidence="10">
    <location>
        <begin position="226"/>
        <end position="229"/>
    </location>
    <ligand>
        <name>substrate</name>
    </ligand>
</feature>
<feature type="binding site" evidence="10">
    <location>
        <begin position="249"/>
        <end position="252"/>
    </location>
    <ligand>
        <name>substrate</name>
    </ligand>
</feature>
<dbReference type="OrthoDB" id="2262349at2759"/>
<keyword evidence="4" id="KW-0378">Hydrolase</keyword>
<sequence length="341" mass="36480">MANFFTVLSLLYLSTLVSCCDRCDGQVKFEPLVLVHGGAGKADPTKATKLLTGVRLAARVGYKEMAKGGCALDAVEAAIRSMELDDDFNAGYGSVLTIDGRVENDASIMDGVTLKAGCVSLITDILHPISVARKILDKLPYTYMAGNNAMRFAEGQGVHILKTGSLVSDSALKELNNYKNQLNMSTWFIPDYHTYKGTIGAVAIDSCGNLAAGTSAGGSIGKLSGRIGDSSLIGSGTYADNNLGAISVTGGGEISLRYNVAQRIMQNMNYMSTNAQQAAENVLDEMNKRMKATAGVILLDKFGNTGIYFTAKSMPWAYQKRDSLHFGIFKGEHFSEKISSQ</sequence>
<gene>
    <name evidence="13" type="ORF">HERILL_LOCUS13146</name>
</gene>
<comment type="catalytic activity">
    <reaction evidence="6">
        <text>L-asparagine + H2O = L-aspartate + NH4(+)</text>
        <dbReference type="Rhea" id="RHEA:21016"/>
        <dbReference type="ChEBI" id="CHEBI:15377"/>
        <dbReference type="ChEBI" id="CHEBI:28938"/>
        <dbReference type="ChEBI" id="CHEBI:29991"/>
        <dbReference type="ChEBI" id="CHEBI:58048"/>
        <dbReference type="EC" id="3.5.1.1"/>
    </reaction>
</comment>
<dbReference type="InterPro" id="IPR029055">
    <property type="entry name" value="Ntn_hydrolases_N"/>
</dbReference>